<keyword evidence="4" id="KW-1185">Reference proteome</keyword>
<evidence type="ECO:0000313" key="4">
    <source>
        <dbReference type="Proteomes" id="UP000700596"/>
    </source>
</evidence>
<dbReference type="PANTHER" id="PTHR42791">
    <property type="entry name" value="GNAT FAMILY ACETYLTRANSFERASE"/>
    <property type="match status" value="1"/>
</dbReference>
<proteinExistence type="predicted"/>
<dbReference type="InterPro" id="IPR000182">
    <property type="entry name" value="GNAT_dom"/>
</dbReference>
<accession>A0A9P9DJ56</accession>
<dbReference type="SUPFAM" id="SSF55729">
    <property type="entry name" value="Acyl-CoA N-acyltransferases (Nat)"/>
    <property type="match status" value="1"/>
</dbReference>
<dbReference type="Proteomes" id="UP000700596">
    <property type="component" value="Unassembled WGS sequence"/>
</dbReference>
<dbReference type="InterPro" id="IPR016181">
    <property type="entry name" value="Acyl_CoA_acyltransferase"/>
</dbReference>
<evidence type="ECO:0000256" key="1">
    <source>
        <dbReference type="SAM" id="MobiDB-lite"/>
    </source>
</evidence>
<gene>
    <name evidence="3" type="ORF">B0J11DRAFT_551945</name>
</gene>
<dbReference type="InterPro" id="IPR052523">
    <property type="entry name" value="Trichothecene_AcTrans"/>
</dbReference>
<dbReference type="Pfam" id="PF13673">
    <property type="entry name" value="Acetyltransf_10"/>
    <property type="match status" value="1"/>
</dbReference>
<evidence type="ECO:0000259" key="2">
    <source>
        <dbReference type="PROSITE" id="PS51186"/>
    </source>
</evidence>
<dbReference type="PROSITE" id="PS51186">
    <property type="entry name" value="GNAT"/>
    <property type="match status" value="1"/>
</dbReference>
<evidence type="ECO:0000313" key="3">
    <source>
        <dbReference type="EMBL" id="KAH7119879.1"/>
    </source>
</evidence>
<sequence length="264" mass="30344">MPTSPSARVPSTEIRVERAVPADAEKIAEGLYLIFPEDWWAIKEPLALRPATPEIRQSRLAKRILPTLSLPNMHWIKAVHVPTSSIIGIAGWGGPGLEPRNIFSRSTAEFYGWKEEYGWSDEEVEDMWAHTDMENWDRKFEKDDKTRIEVVGEGTPHWYLAPLMIWPGWQGKGVGKLLLNWAIEQADAETPSTTMYLESMPYARAVYMHVGFEPVGEYHFIRKGPKVVRGLEAEEEETKKEQENENENEKEVQVDVEEVRKEVK</sequence>
<dbReference type="GO" id="GO:0016747">
    <property type="term" value="F:acyltransferase activity, transferring groups other than amino-acyl groups"/>
    <property type="evidence" value="ECO:0007669"/>
    <property type="project" value="InterPro"/>
</dbReference>
<protein>
    <submittedName>
        <fullName evidence="3">Acyl-CoA N-acyltransferase</fullName>
    </submittedName>
</protein>
<dbReference type="OrthoDB" id="196847at2759"/>
<feature type="domain" description="N-acetyltransferase" evidence="2">
    <location>
        <begin position="97"/>
        <end position="234"/>
    </location>
</feature>
<feature type="region of interest" description="Disordered" evidence="1">
    <location>
        <begin position="232"/>
        <end position="264"/>
    </location>
</feature>
<dbReference type="AlphaFoldDB" id="A0A9P9DJ56"/>
<dbReference type="CDD" id="cd04301">
    <property type="entry name" value="NAT_SF"/>
    <property type="match status" value="1"/>
</dbReference>
<reference evidence="3" key="1">
    <citation type="journal article" date="2021" name="Nat. Commun.">
        <title>Genetic determinants of endophytism in the Arabidopsis root mycobiome.</title>
        <authorList>
            <person name="Mesny F."/>
            <person name="Miyauchi S."/>
            <person name="Thiergart T."/>
            <person name="Pickel B."/>
            <person name="Atanasova L."/>
            <person name="Karlsson M."/>
            <person name="Huettel B."/>
            <person name="Barry K.W."/>
            <person name="Haridas S."/>
            <person name="Chen C."/>
            <person name="Bauer D."/>
            <person name="Andreopoulos W."/>
            <person name="Pangilinan J."/>
            <person name="LaButti K."/>
            <person name="Riley R."/>
            <person name="Lipzen A."/>
            <person name="Clum A."/>
            <person name="Drula E."/>
            <person name="Henrissat B."/>
            <person name="Kohler A."/>
            <person name="Grigoriev I.V."/>
            <person name="Martin F.M."/>
            <person name="Hacquard S."/>
        </authorList>
    </citation>
    <scope>NUCLEOTIDE SEQUENCE</scope>
    <source>
        <strain evidence="3">MPI-CAGE-CH-0243</strain>
    </source>
</reference>
<organism evidence="3 4">
    <name type="scientific">Dendryphion nanum</name>
    <dbReference type="NCBI Taxonomy" id="256645"/>
    <lineage>
        <taxon>Eukaryota</taxon>
        <taxon>Fungi</taxon>
        <taxon>Dikarya</taxon>
        <taxon>Ascomycota</taxon>
        <taxon>Pezizomycotina</taxon>
        <taxon>Dothideomycetes</taxon>
        <taxon>Pleosporomycetidae</taxon>
        <taxon>Pleosporales</taxon>
        <taxon>Torulaceae</taxon>
        <taxon>Dendryphion</taxon>
    </lineage>
</organism>
<name>A0A9P9DJ56_9PLEO</name>
<comment type="caution">
    <text evidence="3">The sequence shown here is derived from an EMBL/GenBank/DDBJ whole genome shotgun (WGS) entry which is preliminary data.</text>
</comment>
<dbReference type="Gene3D" id="3.40.630.30">
    <property type="match status" value="1"/>
</dbReference>
<dbReference type="PANTHER" id="PTHR42791:SF2">
    <property type="entry name" value="N-ACETYLTRANSFERASE DOMAIN-CONTAINING PROTEIN"/>
    <property type="match status" value="1"/>
</dbReference>
<dbReference type="EMBL" id="JAGMWT010000011">
    <property type="protein sequence ID" value="KAH7119879.1"/>
    <property type="molecule type" value="Genomic_DNA"/>
</dbReference>